<protein>
    <recommendedName>
        <fullName evidence="6">Anaphase-promoting complex subunit 4 WD40 domain-containing protein</fullName>
    </recommendedName>
</protein>
<dbReference type="GO" id="GO:0010992">
    <property type="term" value="P:ubiquitin recycling"/>
    <property type="evidence" value="ECO:0007669"/>
    <property type="project" value="TreeGrafter"/>
</dbReference>
<dbReference type="InterPro" id="IPR019775">
    <property type="entry name" value="WD40_repeat_CS"/>
</dbReference>
<dbReference type="VEuPathDB" id="FungiDB:TRICI_005685"/>
<evidence type="ECO:0000256" key="1">
    <source>
        <dbReference type="ARBA" id="ARBA00022574"/>
    </source>
</evidence>
<dbReference type="GO" id="GO:0005737">
    <property type="term" value="C:cytoplasm"/>
    <property type="evidence" value="ECO:0007669"/>
    <property type="project" value="TreeGrafter"/>
</dbReference>
<dbReference type="GO" id="GO:0043161">
    <property type="term" value="P:proteasome-mediated ubiquitin-dependent protein catabolic process"/>
    <property type="evidence" value="ECO:0007669"/>
    <property type="project" value="TreeGrafter"/>
</dbReference>
<gene>
    <name evidence="4" type="ORF">TRICI_005685</name>
</gene>
<feature type="repeat" description="WD" evidence="3">
    <location>
        <begin position="179"/>
        <end position="218"/>
    </location>
</feature>
<feature type="repeat" description="WD" evidence="3">
    <location>
        <begin position="63"/>
        <end position="103"/>
    </location>
</feature>
<feature type="repeat" description="WD" evidence="3">
    <location>
        <begin position="219"/>
        <end position="260"/>
    </location>
</feature>
<feature type="repeat" description="WD" evidence="3">
    <location>
        <begin position="261"/>
        <end position="300"/>
    </location>
</feature>
<dbReference type="InterPro" id="IPR015943">
    <property type="entry name" value="WD40/YVTN_repeat-like_dom_sf"/>
</dbReference>
<dbReference type="SMART" id="SM00320">
    <property type="entry name" value="WD40"/>
    <property type="match status" value="7"/>
</dbReference>
<comment type="caution">
    <text evidence="4">The sequence shown here is derived from an EMBL/GenBank/DDBJ whole genome shotgun (WGS) entry which is preliminary data.</text>
</comment>
<dbReference type="PROSITE" id="PS50082">
    <property type="entry name" value="WD_REPEATS_2"/>
    <property type="match status" value="5"/>
</dbReference>
<evidence type="ECO:0000256" key="3">
    <source>
        <dbReference type="PROSITE-ProRule" id="PRU00221"/>
    </source>
</evidence>
<evidence type="ECO:0008006" key="6">
    <source>
        <dbReference type="Google" id="ProtNLM"/>
    </source>
</evidence>
<keyword evidence="5" id="KW-1185">Reference proteome</keyword>
<accession>A0A642UUS9</accession>
<dbReference type="AlphaFoldDB" id="A0A642UUS9"/>
<keyword evidence="1 3" id="KW-0853">WD repeat</keyword>
<dbReference type="InterPro" id="IPR036322">
    <property type="entry name" value="WD40_repeat_dom_sf"/>
</dbReference>
<dbReference type="GO" id="GO:0005634">
    <property type="term" value="C:nucleus"/>
    <property type="evidence" value="ECO:0007669"/>
    <property type="project" value="TreeGrafter"/>
</dbReference>
<organism evidence="4 5">
    <name type="scientific">Trichomonascus ciferrii</name>
    <dbReference type="NCBI Taxonomy" id="44093"/>
    <lineage>
        <taxon>Eukaryota</taxon>
        <taxon>Fungi</taxon>
        <taxon>Dikarya</taxon>
        <taxon>Ascomycota</taxon>
        <taxon>Saccharomycotina</taxon>
        <taxon>Dipodascomycetes</taxon>
        <taxon>Dipodascales</taxon>
        <taxon>Trichomonascaceae</taxon>
        <taxon>Trichomonascus</taxon>
        <taxon>Trichomonascus ciferrii complex</taxon>
    </lineage>
</organism>
<sequence length="375" mass="42169">MDRECGIKKWMDPASEPKYTSFPVHGRDVVTCLLIDDERIITGSDDHTIAIHDIHTGQLRTKLEGHNGGVWALDIINGNRIVSGSTDRTVRVWKIEQERCTHVFYGHTSTVRCIEILHPSQVTDSETTEVEMVPKEPLIVTGSRDHTLGVWRIPNEKDDDYIPGDLEEGVANPFFVRRLLGHTHMVRQISCHGETIVSGSYDKTVRVWDTSTGECRWVFTGHKERVYSVVLDPKYNRCISGSMDSSVKMWCLDTGSLLLSLDAHTSLVGLLDLSPSTLVSAAADGLLIVWKRDTGELLHILEGHRGAITCFYNDDDKVVSGSERTLRLWNVHTGELVRNLLDDVNGIWQVKFDACRCIAATKRGKNTYIEVIDFN</sequence>
<dbReference type="Gene3D" id="2.130.10.10">
    <property type="entry name" value="YVTN repeat-like/Quinoprotein amine dehydrogenase"/>
    <property type="match status" value="1"/>
</dbReference>
<dbReference type="SUPFAM" id="SSF50978">
    <property type="entry name" value="WD40 repeat-like"/>
    <property type="match status" value="1"/>
</dbReference>
<evidence type="ECO:0000313" key="5">
    <source>
        <dbReference type="Proteomes" id="UP000761534"/>
    </source>
</evidence>
<dbReference type="OrthoDB" id="190105at2759"/>
<reference evidence="4" key="1">
    <citation type="journal article" date="2019" name="G3 (Bethesda)">
        <title>Genome Assemblies of Two Rare Opportunistic Yeast Pathogens: Diutina rugosa (syn. Candida rugosa) and Trichomonascus ciferrii (syn. Candida ciferrii).</title>
        <authorList>
            <person name="Mixao V."/>
            <person name="Saus E."/>
            <person name="Hansen A.P."/>
            <person name="Lass-Florl C."/>
            <person name="Gabaldon T."/>
        </authorList>
    </citation>
    <scope>NUCLEOTIDE SEQUENCE</scope>
    <source>
        <strain evidence="4">CBS 4856</strain>
    </source>
</reference>
<proteinExistence type="predicted"/>
<keyword evidence="2" id="KW-0677">Repeat</keyword>
<dbReference type="CDD" id="cd00200">
    <property type="entry name" value="WD40"/>
    <property type="match status" value="1"/>
</dbReference>
<dbReference type="InterPro" id="IPR020472">
    <property type="entry name" value="WD40_PAC1"/>
</dbReference>
<dbReference type="PANTHER" id="PTHR19849">
    <property type="entry name" value="PHOSPHOLIPASE A-2-ACTIVATING PROTEIN"/>
    <property type="match status" value="1"/>
</dbReference>
<name>A0A642UUS9_9ASCO</name>
<dbReference type="Proteomes" id="UP000761534">
    <property type="component" value="Unassembled WGS sequence"/>
</dbReference>
<dbReference type="PROSITE" id="PS00678">
    <property type="entry name" value="WD_REPEATS_1"/>
    <property type="match status" value="1"/>
</dbReference>
<dbReference type="Pfam" id="PF00400">
    <property type="entry name" value="WD40"/>
    <property type="match status" value="6"/>
</dbReference>
<evidence type="ECO:0000256" key="2">
    <source>
        <dbReference type="ARBA" id="ARBA00022737"/>
    </source>
</evidence>
<dbReference type="InterPro" id="IPR001680">
    <property type="entry name" value="WD40_rpt"/>
</dbReference>
<evidence type="ECO:0000313" key="4">
    <source>
        <dbReference type="EMBL" id="KAA8903395.1"/>
    </source>
</evidence>
<dbReference type="PANTHER" id="PTHR19849:SF1">
    <property type="entry name" value="F-BOX_WD REPEAT-CONTAINING PROTEIN 7"/>
    <property type="match status" value="1"/>
</dbReference>
<dbReference type="PRINTS" id="PR00320">
    <property type="entry name" value="GPROTEINBRPT"/>
</dbReference>
<dbReference type="EMBL" id="SWFS01000441">
    <property type="protein sequence ID" value="KAA8903395.1"/>
    <property type="molecule type" value="Genomic_DNA"/>
</dbReference>
<feature type="repeat" description="WD" evidence="3">
    <location>
        <begin position="301"/>
        <end position="339"/>
    </location>
</feature>
<dbReference type="GO" id="GO:0043130">
    <property type="term" value="F:ubiquitin binding"/>
    <property type="evidence" value="ECO:0007669"/>
    <property type="project" value="TreeGrafter"/>
</dbReference>
<dbReference type="PROSITE" id="PS50294">
    <property type="entry name" value="WD_REPEATS_REGION"/>
    <property type="match status" value="3"/>
</dbReference>